<dbReference type="Gene3D" id="3.30.70.2390">
    <property type="match status" value="1"/>
</dbReference>
<sequence length="180" mass="19206">MSFARVRALVVVGALVVFALIFVVFALVRDTQSGQSTANACPEGWALANLTLREPKDVKINVYNATDSAGLATSIAGDFANRKFQVEKTGNDPLKKGIDGVAVLRYGPKAVGSAHLLRAYFLDEARPEYDPAREDDVVDVVIGTGFKQLATTTEVNQSLVELGGRPELPPQTCAAPADET</sequence>
<dbReference type="InterPro" id="IPR027381">
    <property type="entry name" value="LytR/CpsA/Psr_C"/>
</dbReference>
<keyword evidence="1" id="KW-1133">Transmembrane helix</keyword>
<evidence type="ECO:0000313" key="3">
    <source>
        <dbReference type="EMBL" id="BCJ67176.1"/>
    </source>
</evidence>
<accession>A0A810N1D3</accession>
<dbReference type="Pfam" id="PF13399">
    <property type="entry name" value="LytR_C"/>
    <property type="match status" value="1"/>
</dbReference>
<dbReference type="KEGG" id="pry:Prubr_41970"/>
<protein>
    <recommendedName>
        <fullName evidence="2">LytR/CpsA/Psr regulator C-terminal domain-containing protein</fullName>
    </recommendedName>
</protein>
<dbReference type="EMBL" id="AP023359">
    <property type="protein sequence ID" value="BCJ67176.1"/>
    <property type="molecule type" value="Genomic_DNA"/>
</dbReference>
<proteinExistence type="predicted"/>
<keyword evidence="1" id="KW-0472">Membrane</keyword>
<keyword evidence="1" id="KW-0812">Transmembrane</keyword>
<gene>
    <name evidence="3" type="ORF">Prubr_41970</name>
</gene>
<dbReference type="AlphaFoldDB" id="A0A810N1D3"/>
<evidence type="ECO:0000259" key="2">
    <source>
        <dbReference type="Pfam" id="PF13399"/>
    </source>
</evidence>
<dbReference type="Proteomes" id="UP000680866">
    <property type="component" value="Chromosome"/>
</dbReference>
<evidence type="ECO:0000256" key="1">
    <source>
        <dbReference type="SAM" id="Phobius"/>
    </source>
</evidence>
<feature type="domain" description="LytR/CpsA/Psr regulator C-terminal" evidence="2">
    <location>
        <begin position="57"/>
        <end position="146"/>
    </location>
</feature>
<feature type="transmembrane region" description="Helical" evidence="1">
    <location>
        <begin position="6"/>
        <end position="28"/>
    </location>
</feature>
<keyword evidence="4" id="KW-1185">Reference proteome</keyword>
<name>A0A810N1D3_9ACTN</name>
<evidence type="ECO:0000313" key="4">
    <source>
        <dbReference type="Proteomes" id="UP000680866"/>
    </source>
</evidence>
<organism evidence="3 4">
    <name type="scientific">Polymorphospora rubra</name>
    <dbReference type="NCBI Taxonomy" id="338584"/>
    <lineage>
        <taxon>Bacteria</taxon>
        <taxon>Bacillati</taxon>
        <taxon>Actinomycetota</taxon>
        <taxon>Actinomycetes</taxon>
        <taxon>Micromonosporales</taxon>
        <taxon>Micromonosporaceae</taxon>
        <taxon>Polymorphospora</taxon>
    </lineage>
</organism>
<reference evidence="3" key="1">
    <citation type="submission" date="2020-08" db="EMBL/GenBank/DDBJ databases">
        <title>Whole genome shotgun sequence of Polymorphospora rubra NBRC 101157.</title>
        <authorList>
            <person name="Komaki H."/>
            <person name="Tamura T."/>
        </authorList>
    </citation>
    <scope>NUCLEOTIDE SEQUENCE</scope>
    <source>
        <strain evidence="3">NBRC 101157</strain>
    </source>
</reference>